<dbReference type="Proteomes" id="UP000299102">
    <property type="component" value="Unassembled WGS sequence"/>
</dbReference>
<comment type="caution">
    <text evidence="2">The sequence shown here is derived from an EMBL/GenBank/DDBJ whole genome shotgun (WGS) entry which is preliminary data.</text>
</comment>
<reference evidence="2 3" key="1">
    <citation type="journal article" date="2019" name="Commun. Biol.">
        <title>The bagworm genome reveals a unique fibroin gene that provides high tensile strength.</title>
        <authorList>
            <person name="Kono N."/>
            <person name="Nakamura H."/>
            <person name="Ohtoshi R."/>
            <person name="Tomita M."/>
            <person name="Numata K."/>
            <person name="Arakawa K."/>
        </authorList>
    </citation>
    <scope>NUCLEOTIDE SEQUENCE [LARGE SCALE GENOMIC DNA]</scope>
</reference>
<dbReference type="AlphaFoldDB" id="A0A4C1TFS4"/>
<sequence length="127" mass="14346">MDPRGSRIRVARVKIARRARTGESVIRRQSSRLPRSALARVSALLTCSRPKDDRAPSIKNLRPRRLGSTSSNFRRAHKHTNHRRGGERPSWVGGRRRCGTLLESSKLTLNPDSGKSICYTALLYLRS</sequence>
<protein>
    <submittedName>
        <fullName evidence="2">Uncharacterized protein</fullName>
    </submittedName>
</protein>
<evidence type="ECO:0000313" key="2">
    <source>
        <dbReference type="EMBL" id="GBP12151.1"/>
    </source>
</evidence>
<name>A0A4C1TFS4_EUMVA</name>
<dbReference type="EMBL" id="BGZK01000049">
    <property type="protein sequence ID" value="GBP12151.1"/>
    <property type="molecule type" value="Genomic_DNA"/>
</dbReference>
<accession>A0A4C1TFS4</accession>
<feature type="region of interest" description="Disordered" evidence="1">
    <location>
        <begin position="49"/>
        <end position="93"/>
    </location>
</feature>
<organism evidence="2 3">
    <name type="scientific">Eumeta variegata</name>
    <name type="common">Bagworm moth</name>
    <name type="synonym">Eumeta japonica</name>
    <dbReference type="NCBI Taxonomy" id="151549"/>
    <lineage>
        <taxon>Eukaryota</taxon>
        <taxon>Metazoa</taxon>
        <taxon>Ecdysozoa</taxon>
        <taxon>Arthropoda</taxon>
        <taxon>Hexapoda</taxon>
        <taxon>Insecta</taxon>
        <taxon>Pterygota</taxon>
        <taxon>Neoptera</taxon>
        <taxon>Endopterygota</taxon>
        <taxon>Lepidoptera</taxon>
        <taxon>Glossata</taxon>
        <taxon>Ditrysia</taxon>
        <taxon>Tineoidea</taxon>
        <taxon>Psychidae</taxon>
        <taxon>Oiketicinae</taxon>
        <taxon>Eumeta</taxon>
    </lineage>
</organism>
<evidence type="ECO:0000313" key="3">
    <source>
        <dbReference type="Proteomes" id="UP000299102"/>
    </source>
</evidence>
<proteinExistence type="predicted"/>
<evidence type="ECO:0000256" key="1">
    <source>
        <dbReference type="SAM" id="MobiDB-lite"/>
    </source>
</evidence>
<keyword evidence="3" id="KW-1185">Reference proteome</keyword>
<gene>
    <name evidence="2" type="ORF">EVAR_5965_1</name>
</gene>
<feature type="compositionally biased region" description="Basic residues" evidence="1">
    <location>
        <begin position="74"/>
        <end position="85"/>
    </location>
</feature>